<evidence type="ECO:0000313" key="1">
    <source>
        <dbReference type="EMBL" id="KAL3867420.1"/>
    </source>
</evidence>
<comment type="caution">
    <text evidence="1">The sequence shown here is derived from an EMBL/GenBank/DDBJ whole genome shotgun (WGS) entry which is preliminary data.</text>
</comment>
<reference evidence="1 2" key="1">
    <citation type="submission" date="2024-11" db="EMBL/GenBank/DDBJ databases">
        <title>Chromosome-level genome assembly of the freshwater bivalve Anodonta woodiana.</title>
        <authorList>
            <person name="Chen X."/>
        </authorList>
    </citation>
    <scope>NUCLEOTIDE SEQUENCE [LARGE SCALE GENOMIC DNA]</scope>
    <source>
        <strain evidence="1">MN2024</strain>
        <tissue evidence="1">Gills</tissue>
    </source>
</reference>
<evidence type="ECO:0000313" key="2">
    <source>
        <dbReference type="Proteomes" id="UP001634394"/>
    </source>
</evidence>
<feature type="non-terminal residue" evidence="1">
    <location>
        <position position="91"/>
    </location>
</feature>
<keyword evidence="2" id="KW-1185">Reference proteome</keyword>
<feature type="non-terminal residue" evidence="1">
    <location>
        <position position="1"/>
    </location>
</feature>
<dbReference type="AlphaFoldDB" id="A0ABD3W1I1"/>
<dbReference type="EMBL" id="JBJQND010000009">
    <property type="protein sequence ID" value="KAL3867420.1"/>
    <property type="molecule type" value="Genomic_DNA"/>
</dbReference>
<accession>A0ABD3W1I1</accession>
<dbReference type="Proteomes" id="UP001634394">
    <property type="component" value="Unassembled WGS sequence"/>
</dbReference>
<organism evidence="1 2">
    <name type="scientific">Sinanodonta woodiana</name>
    <name type="common">Chinese pond mussel</name>
    <name type="synonym">Anodonta woodiana</name>
    <dbReference type="NCBI Taxonomy" id="1069815"/>
    <lineage>
        <taxon>Eukaryota</taxon>
        <taxon>Metazoa</taxon>
        <taxon>Spiralia</taxon>
        <taxon>Lophotrochozoa</taxon>
        <taxon>Mollusca</taxon>
        <taxon>Bivalvia</taxon>
        <taxon>Autobranchia</taxon>
        <taxon>Heteroconchia</taxon>
        <taxon>Palaeoheterodonta</taxon>
        <taxon>Unionida</taxon>
        <taxon>Unionoidea</taxon>
        <taxon>Unionidae</taxon>
        <taxon>Unioninae</taxon>
        <taxon>Sinanodonta</taxon>
    </lineage>
</organism>
<protein>
    <submittedName>
        <fullName evidence="1">Uncharacterized protein</fullName>
    </submittedName>
</protein>
<gene>
    <name evidence="1" type="ORF">ACJMK2_044622</name>
</gene>
<proteinExistence type="predicted"/>
<sequence length="91" mass="10351">RYPVREPPTKFVVATVVTEEHYDNAGQVEVLPSCSLTKKETYVDVALDVTLTSDQRNELESVLHEYVSVLTERPGKTELEEFSLKLLDEKP</sequence>
<name>A0ABD3W1I1_SINWO</name>